<dbReference type="InterPro" id="IPR032806">
    <property type="entry name" value="YbfD_N"/>
</dbReference>
<gene>
    <name evidence="4" type="ORF">ORV05_02430</name>
    <name evidence="5" type="ORF">ORV05_09840</name>
    <name evidence="6" type="ORF">ORV05_15180</name>
    <name evidence="3" type="ORF">ORV05_23255</name>
</gene>
<evidence type="ECO:0000259" key="2">
    <source>
        <dbReference type="Pfam" id="PF13808"/>
    </source>
</evidence>
<dbReference type="InterPro" id="IPR002559">
    <property type="entry name" value="Transposase_11"/>
</dbReference>
<evidence type="ECO:0000313" key="4">
    <source>
        <dbReference type="EMBL" id="WAL66692.1"/>
    </source>
</evidence>
<dbReference type="PANTHER" id="PTHR30298">
    <property type="entry name" value="H REPEAT-ASSOCIATED PREDICTED TRANSPOSASE"/>
    <property type="match status" value="1"/>
</dbReference>
<proteinExistence type="predicted"/>
<dbReference type="EMBL" id="CP113836">
    <property type="protein sequence ID" value="WAL69052.1"/>
    <property type="molecule type" value="Genomic_DNA"/>
</dbReference>
<dbReference type="Proteomes" id="UP001163203">
    <property type="component" value="Chromosome"/>
</dbReference>
<protein>
    <submittedName>
        <fullName evidence="6">ISAs1 family transposase</fullName>
    </submittedName>
</protein>
<name>A0ABY7BCT4_9PSEU</name>
<dbReference type="InterPro" id="IPR051698">
    <property type="entry name" value="Transposase_11-like"/>
</dbReference>
<reference evidence="6" key="1">
    <citation type="submission" date="2022-11" db="EMBL/GenBank/DDBJ databases">
        <authorList>
            <person name="Mo P."/>
        </authorList>
    </citation>
    <scope>NUCLEOTIDE SEQUENCE</scope>
    <source>
        <strain evidence="6">HUAS 11-8</strain>
    </source>
</reference>
<dbReference type="RefSeq" id="WP_268754146.1">
    <property type="nucleotide sequence ID" value="NZ_CP113836.1"/>
</dbReference>
<dbReference type="InterPro" id="IPR047647">
    <property type="entry name" value="ISAs1_transpos"/>
</dbReference>
<dbReference type="EMBL" id="CP113836">
    <property type="protein sequence ID" value="WAL63900.1"/>
    <property type="molecule type" value="Genomic_DNA"/>
</dbReference>
<organism evidence="6 7">
    <name type="scientific">Amycolatopsis cynarae</name>
    <dbReference type="NCBI Taxonomy" id="2995223"/>
    <lineage>
        <taxon>Bacteria</taxon>
        <taxon>Bacillati</taxon>
        <taxon>Actinomycetota</taxon>
        <taxon>Actinomycetes</taxon>
        <taxon>Pseudonocardiales</taxon>
        <taxon>Pseudonocardiaceae</taxon>
        <taxon>Amycolatopsis</taxon>
    </lineage>
</organism>
<dbReference type="EMBL" id="CP113836">
    <property type="protein sequence ID" value="WAL66692.1"/>
    <property type="molecule type" value="Genomic_DNA"/>
</dbReference>
<dbReference type="EMBL" id="CP113836">
    <property type="protein sequence ID" value="WAL68043.1"/>
    <property type="molecule type" value="Genomic_DNA"/>
</dbReference>
<evidence type="ECO:0000313" key="7">
    <source>
        <dbReference type="Proteomes" id="UP001163203"/>
    </source>
</evidence>
<evidence type="ECO:0000313" key="3">
    <source>
        <dbReference type="EMBL" id="WAL63900.1"/>
    </source>
</evidence>
<dbReference type="Pfam" id="PF13808">
    <property type="entry name" value="DDE_Tnp_1_assoc"/>
    <property type="match status" value="1"/>
</dbReference>
<evidence type="ECO:0000313" key="5">
    <source>
        <dbReference type="EMBL" id="WAL68043.1"/>
    </source>
</evidence>
<sequence length="367" mass="40805">MWDLADHLDVVPDPRKPRGVRHTLRSILLIAAAAVCAGCRSFTAIGEWAADAAQADLARLGARHDRKANRLVAPDEATLRRTLQQVDGEAVDAAIGAWLQERLAQQPQPQNKRPAIAVDGKTVRGGRRHDGRPVHLLAAFDRDSGTVLAQAQLPGKDSEVAWFAPLLDRIDLTGAIITADALHTTAHHARYLTERGADYLFPVKGNRRYLLDKLIPLPWTTTPAHTDTCTGHGRHERRTIQVLPTPEGIRFPHARQVWRLHRHTTHTNGRTHTETVLGITSLTDTPTQLATHIRDHWGIENRLHWVRDVTYGEDTSRIRTGTAPRVMASLRNLAISTHRLNGATNIAAALRHTARNHNRPLTLLHLP</sequence>
<keyword evidence="7" id="KW-1185">Reference proteome</keyword>
<feature type="domain" description="H repeat-associated protein N-terminal" evidence="2">
    <location>
        <begin position="6"/>
        <end position="99"/>
    </location>
</feature>
<dbReference type="NCBIfam" id="NF033564">
    <property type="entry name" value="transpos_ISAs1"/>
    <property type="match status" value="1"/>
</dbReference>
<accession>A0ABY7BCT4</accession>
<evidence type="ECO:0000313" key="6">
    <source>
        <dbReference type="EMBL" id="WAL69052.1"/>
    </source>
</evidence>
<dbReference type="PANTHER" id="PTHR30298:SF0">
    <property type="entry name" value="PROTEIN YBFL-RELATED"/>
    <property type="match status" value="1"/>
</dbReference>
<feature type="domain" description="Transposase IS4-like" evidence="1">
    <location>
        <begin position="112"/>
        <end position="335"/>
    </location>
</feature>
<dbReference type="Pfam" id="PF01609">
    <property type="entry name" value="DDE_Tnp_1"/>
    <property type="match status" value="1"/>
</dbReference>
<evidence type="ECO:0000259" key="1">
    <source>
        <dbReference type="Pfam" id="PF01609"/>
    </source>
</evidence>